<proteinExistence type="predicted"/>
<evidence type="ECO:0000313" key="2">
    <source>
        <dbReference type="Proteomes" id="UP000265618"/>
    </source>
</evidence>
<dbReference type="EMBL" id="BDIP01001974">
    <property type="protein sequence ID" value="GIQ85499.1"/>
    <property type="molecule type" value="Genomic_DNA"/>
</dbReference>
<accession>A0A9K3GIV4</accession>
<reference evidence="1 2" key="1">
    <citation type="journal article" date="2018" name="PLoS ONE">
        <title>The draft genome of Kipferlia bialata reveals reductive genome evolution in fornicate parasites.</title>
        <authorList>
            <person name="Tanifuji G."/>
            <person name="Takabayashi S."/>
            <person name="Kume K."/>
            <person name="Takagi M."/>
            <person name="Nakayama T."/>
            <person name="Kamikawa R."/>
            <person name="Inagaki Y."/>
            <person name="Hashimoto T."/>
        </authorList>
    </citation>
    <scope>NUCLEOTIDE SEQUENCE [LARGE SCALE GENOMIC DNA]</scope>
    <source>
        <strain evidence="1">NY0173</strain>
    </source>
</reference>
<comment type="caution">
    <text evidence="1">The sequence shown here is derived from an EMBL/GenBank/DDBJ whole genome shotgun (WGS) entry which is preliminary data.</text>
</comment>
<keyword evidence="2" id="KW-1185">Reference proteome</keyword>
<organism evidence="1 2">
    <name type="scientific">Kipferlia bialata</name>
    <dbReference type="NCBI Taxonomy" id="797122"/>
    <lineage>
        <taxon>Eukaryota</taxon>
        <taxon>Metamonada</taxon>
        <taxon>Carpediemonas-like organisms</taxon>
        <taxon>Kipferlia</taxon>
    </lineage>
</organism>
<evidence type="ECO:0000313" key="1">
    <source>
        <dbReference type="EMBL" id="GIQ85499.1"/>
    </source>
</evidence>
<dbReference type="Proteomes" id="UP000265618">
    <property type="component" value="Unassembled WGS sequence"/>
</dbReference>
<protein>
    <submittedName>
        <fullName evidence="1">Uncharacterized protein</fullName>
    </submittedName>
</protein>
<sequence length="175" mass="19968">MCDPQPDAPDGGEYGAPINYGLSAPTYKELTRKQQRRIARSFTEADVKMYAAVTMAIGIAAYSQGPKKVFSLNQRERERIEDLMARGSEVPGRCHQDQRLLSTLKRLTIRNGWISEETWGDLQRNITSTARDGIPPPTPEEESLDDVTRVYQQVYKDIIPVLRSFYERSFHKTES</sequence>
<name>A0A9K3GIV4_9EUKA</name>
<dbReference type="AlphaFoldDB" id="A0A9K3GIV4"/>
<gene>
    <name evidence="1" type="ORF">KIPB_007174</name>
</gene>